<dbReference type="InterPro" id="IPR011042">
    <property type="entry name" value="6-blade_b-propeller_TolB-like"/>
</dbReference>
<evidence type="ECO:0000313" key="3">
    <source>
        <dbReference type="Proteomes" id="UP001501752"/>
    </source>
</evidence>
<gene>
    <name evidence="2" type="ORF">GCM10023235_77320</name>
</gene>
<sequence>MPLSRRTLLSAAAAGLLPVAAAGRASARPRLPETYVVSDEPGILPEGIAIGPDGTMVVGSDGTGRLFRGHVDRPRLRPFPAAGIPERASTLGVRLDPAGRVVSVGGAVLSVHGRDGALISRATAPDGPLGPPRLNDLAVTPGAVYVTDWANPSVLRAELRAGLLGPLEPWLDFRPALPGFPAQYWLLNGIVADPAGRTLLVASNGTEALWRVDTATRRIDAVDLGEPSFGPDGMVLSGRTLYAVLNYGAPTGVYVARLDDALRTGRVVHRITDAPLVSPTTLARHGGRLYVVNSQLDSRPGTPPYTVTALPDPACAER</sequence>
<name>A0ABP9ES96_9ACTN</name>
<feature type="signal peptide" evidence="1">
    <location>
        <begin position="1"/>
        <end position="27"/>
    </location>
</feature>
<dbReference type="Gene3D" id="2.120.10.30">
    <property type="entry name" value="TolB, C-terminal domain"/>
    <property type="match status" value="1"/>
</dbReference>
<proteinExistence type="predicted"/>
<keyword evidence="1" id="KW-0732">Signal</keyword>
<dbReference type="RefSeq" id="WP_345701598.1">
    <property type="nucleotide sequence ID" value="NZ_BAABIS010000001.1"/>
</dbReference>
<protein>
    <recommendedName>
        <fullName evidence="4">Superoxide dismutase</fullName>
    </recommendedName>
</protein>
<reference evidence="3" key="1">
    <citation type="journal article" date="2019" name="Int. J. Syst. Evol. Microbiol.">
        <title>The Global Catalogue of Microorganisms (GCM) 10K type strain sequencing project: providing services to taxonomists for standard genome sequencing and annotation.</title>
        <authorList>
            <consortium name="The Broad Institute Genomics Platform"/>
            <consortium name="The Broad Institute Genome Sequencing Center for Infectious Disease"/>
            <person name="Wu L."/>
            <person name="Ma J."/>
        </authorList>
    </citation>
    <scope>NUCLEOTIDE SEQUENCE [LARGE SCALE GENOMIC DNA]</scope>
    <source>
        <strain evidence="3">JCM 13006</strain>
    </source>
</reference>
<evidence type="ECO:0000313" key="2">
    <source>
        <dbReference type="EMBL" id="GAA4884880.1"/>
    </source>
</evidence>
<feature type="chain" id="PRO_5046257388" description="Superoxide dismutase" evidence="1">
    <location>
        <begin position="28"/>
        <end position="318"/>
    </location>
</feature>
<dbReference type="SUPFAM" id="SSF63829">
    <property type="entry name" value="Calcium-dependent phosphotriesterase"/>
    <property type="match status" value="1"/>
</dbReference>
<comment type="caution">
    <text evidence="2">The sequence shown here is derived from an EMBL/GenBank/DDBJ whole genome shotgun (WGS) entry which is preliminary data.</text>
</comment>
<dbReference type="PROSITE" id="PS51318">
    <property type="entry name" value="TAT"/>
    <property type="match status" value="1"/>
</dbReference>
<evidence type="ECO:0008006" key="4">
    <source>
        <dbReference type="Google" id="ProtNLM"/>
    </source>
</evidence>
<dbReference type="EMBL" id="BAABIS010000001">
    <property type="protein sequence ID" value="GAA4884880.1"/>
    <property type="molecule type" value="Genomic_DNA"/>
</dbReference>
<keyword evidence="3" id="KW-1185">Reference proteome</keyword>
<accession>A0ABP9ES96</accession>
<organism evidence="2 3">
    <name type="scientific">Kitasatospora terrestris</name>
    <dbReference type="NCBI Taxonomy" id="258051"/>
    <lineage>
        <taxon>Bacteria</taxon>
        <taxon>Bacillati</taxon>
        <taxon>Actinomycetota</taxon>
        <taxon>Actinomycetes</taxon>
        <taxon>Kitasatosporales</taxon>
        <taxon>Streptomycetaceae</taxon>
        <taxon>Kitasatospora</taxon>
    </lineage>
</organism>
<dbReference type="Proteomes" id="UP001501752">
    <property type="component" value="Unassembled WGS sequence"/>
</dbReference>
<dbReference type="InterPro" id="IPR006311">
    <property type="entry name" value="TAT_signal"/>
</dbReference>
<evidence type="ECO:0000256" key="1">
    <source>
        <dbReference type="SAM" id="SignalP"/>
    </source>
</evidence>